<gene>
    <name evidence="2" type="ordered locus">Os06g0642250</name>
    <name evidence="2" type="ORF">OSNPB_060642250</name>
</gene>
<dbReference type="EMBL" id="AP014962">
    <property type="protein sequence ID" value="BAS98817.1"/>
    <property type="molecule type" value="Genomic_DNA"/>
</dbReference>
<dbReference type="AlphaFoldDB" id="A0A0N7KMH3"/>
<feature type="region of interest" description="Disordered" evidence="1">
    <location>
        <begin position="50"/>
        <end position="88"/>
    </location>
</feature>
<feature type="region of interest" description="Disordered" evidence="1">
    <location>
        <begin position="126"/>
        <end position="245"/>
    </location>
</feature>
<feature type="compositionally biased region" description="Basic and acidic residues" evidence="1">
    <location>
        <begin position="185"/>
        <end position="208"/>
    </location>
</feature>
<dbReference type="FunCoup" id="A0A0N7KMH3">
    <property type="interactions" value="16"/>
</dbReference>
<sequence length="245" mass="26927">MDSVDNSGLHATFSLDPQEHVEQVLLIFPGGSVFLVLRDNGVQEREHLLAVPPHPARHPADDHGEARRRVQVRQARRHEQLDPSLEHRQELVPVLAPPPDHGAHRRVGGVGRHQLAEVHRLRRRGCRRRGRRHRPEQPVDLLLADGPEGIDAPGAEQLDGADLAELPPRLAVGREDDPLGALGEDEAHHAGDGARREGEVVRLHDVARGVRGGGDDDGELAEPEQHEWAVAPRNVAHGAVRERPG</sequence>
<dbReference type="PaxDb" id="39947-A0A0N7KMH3"/>
<feature type="compositionally biased region" description="Basic and acidic residues" evidence="1">
    <location>
        <begin position="58"/>
        <end position="68"/>
    </location>
</feature>
<dbReference type="InParanoid" id="A0A0N7KMH3"/>
<reference evidence="2 3" key="2">
    <citation type="journal article" date="2013" name="Plant Cell Physiol.">
        <title>Rice Annotation Project Database (RAP-DB): an integrative and interactive database for rice genomics.</title>
        <authorList>
            <person name="Sakai H."/>
            <person name="Lee S.S."/>
            <person name="Tanaka T."/>
            <person name="Numa H."/>
            <person name="Kim J."/>
            <person name="Kawahara Y."/>
            <person name="Wakimoto H."/>
            <person name="Yang C.C."/>
            <person name="Iwamoto M."/>
            <person name="Abe T."/>
            <person name="Yamada Y."/>
            <person name="Muto A."/>
            <person name="Inokuchi H."/>
            <person name="Ikemura T."/>
            <person name="Matsumoto T."/>
            <person name="Sasaki T."/>
            <person name="Itoh T."/>
        </authorList>
    </citation>
    <scope>NUCLEOTIDE SEQUENCE [LARGE SCALE GENOMIC DNA]</scope>
    <source>
        <strain evidence="3">cv. Nipponbare</strain>
    </source>
</reference>
<organism evidence="2 3">
    <name type="scientific">Oryza sativa subsp. japonica</name>
    <name type="common">Rice</name>
    <dbReference type="NCBI Taxonomy" id="39947"/>
    <lineage>
        <taxon>Eukaryota</taxon>
        <taxon>Viridiplantae</taxon>
        <taxon>Streptophyta</taxon>
        <taxon>Embryophyta</taxon>
        <taxon>Tracheophyta</taxon>
        <taxon>Spermatophyta</taxon>
        <taxon>Magnoliopsida</taxon>
        <taxon>Liliopsida</taxon>
        <taxon>Poales</taxon>
        <taxon>Poaceae</taxon>
        <taxon>BOP clade</taxon>
        <taxon>Oryzoideae</taxon>
        <taxon>Oryzeae</taxon>
        <taxon>Oryzinae</taxon>
        <taxon>Oryza</taxon>
        <taxon>Oryza sativa</taxon>
    </lineage>
</organism>
<name>A0A0N7KMH3_ORYSJ</name>
<evidence type="ECO:0000313" key="3">
    <source>
        <dbReference type="Proteomes" id="UP000059680"/>
    </source>
</evidence>
<reference evidence="3" key="1">
    <citation type="journal article" date="2005" name="Nature">
        <title>The map-based sequence of the rice genome.</title>
        <authorList>
            <consortium name="International rice genome sequencing project (IRGSP)"/>
            <person name="Matsumoto T."/>
            <person name="Wu J."/>
            <person name="Kanamori H."/>
            <person name="Katayose Y."/>
            <person name="Fujisawa M."/>
            <person name="Namiki N."/>
            <person name="Mizuno H."/>
            <person name="Yamamoto K."/>
            <person name="Antonio B.A."/>
            <person name="Baba T."/>
            <person name="Sakata K."/>
            <person name="Nagamura Y."/>
            <person name="Aoki H."/>
            <person name="Arikawa K."/>
            <person name="Arita K."/>
            <person name="Bito T."/>
            <person name="Chiden Y."/>
            <person name="Fujitsuka N."/>
            <person name="Fukunaka R."/>
            <person name="Hamada M."/>
            <person name="Harada C."/>
            <person name="Hayashi A."/>
            <person name="Hijishita S."/>
            <person name="Honda M."/>
            <person name="Hosokawa S."/>
            <person name="Ichikawa Y."/>
            <person name="Idonuma A."/>
            <person name="Iijima M."/>
            <person name="Ikeda M."/>
            <person name="Ikeno M."/>
            <person name="Ito K."/>
            <person name="Ito S."/>
            <person name="Ito T."/>
            <person name="Ito Y."/>
            <person name="Ito Y."/>
            <person name="Iwabuchi A."/>
            <person name="Kamiya K."/>
            <person name="Karasawa W."/>
            <person name="Kurita K."/>
            <person name="Katagiri S."/>
            <person name="Kikuta A."/>
            <person name="Kobayashi H."/>
            <person name="Kobayashi N."/>
            <person name="Machita K."/>
            <person name="Maehara T."/>
            <person name="Masukawa M."/>
            <person name="Mizubayashi T."/>
            <person name="Mukai Y."/>
            <person name="Nagasaki H."/>
            <person name="Nagata Y."/>
            <person name="Naito S."/>
            <person name="Nakashima M."/>
            <person name="Nakama Y."/>
            <person name="Nakamichi Y."/>
            <person name="Nakamura M."/>
            <person name="Meguro A."/>
            <person name="Negishi M."/>
            <person name="Ohta I."/>
            <person name="Ohta T."/>
            <person name="Okamoto M."/>
            <person name="Ono N."/>
            <person name="Saji S."/>
            <person name="Sakaguchi M."/>
            <person name="Sakai K."/>
            <person name="Shibata M."/>
            <person name="Shimokawa T."/>
            <person name="Song J."/>
            <person name="Takazaki Y."/>
            <person name="Terasawa K."/>
            <person name="Tsugane M."/>
            <person name="Tsuji K."/>
            <person name="Ueda S."/>
            <person name="Waki K."/>
            <person name="Yamagata H."/>
            <person name="Yamamoto M."/>
            <person name="Yamamoto S."/>
            <person name="Yamane H."/>
            <person name="Yoshiki S."/>
            <person name="Yoshihara R."/>
            <person name="Yukawa K."/>
            <person name="Zhong H."/>
            <person name="Yano M."/>
            <person name="Yuan Q."/>
            <person name="Ouyang S."/>
            <person name="Liu J."/>
            <person name="Jones K.M."/>
            <person name="Gansberger K."/>
            <person name="Moffat K."/>
            <person name="Hill J."/>
            <person name="Bera J."/>
            <person name="Fadrosh D."/>
            <person name="Jin S."/>
            <person name="Johri S."/>
            <person name="Kim M."/>
            <person name="Overton L."/>
            <person name="Reardon M."/>
            <person name="Tsitrin T."/>
            <person name="Vuong H."/>
            <person name="Weaver B."/>
            <person name="Ciecko A."/>
            <person name="Tallon L."/>
            <person name="Jackson J."/>
            <person name="Pai G."/>
            <person name="Aken S.V."/>
            <person name="Utterback T."/>
            <person name="Reidmuller S."/>
            <person name="Feldblyum T."/>
            <person name="Hsiao J."/>
            <person name="Zismann V."/>
            <person name="Iobst S."/>
            <person name="de Vazeille A.R."/>
            <person name="Buell C.R."/>
            <person name="Ying K."/>
            <person name="Li Y."/>
            <person name="Lu T."/>
            <person name="Huang Y."/>
            <person name="Zhao Q."/>
            <person name="Feng Q."/>
            <person name="Zhang L."/>
            <person name="Zhu J."/>
            <person name="Weng Q."/>
            <person name="Mu J."/>
            <person name="Lu Y."/>
            <person name="Fan D."/>
            <person name="Liu Y."/>
            <person name="Guan J."/>
            <person name="Zhang Y."/>
            <person name="Yu S."/>
            <person name="Liu X."/>
            <person name="Zhang Y."/>
            <person name="Hong G."/>
            <person name="Han B."/>
            <person name="Choisne N."/>
            <person name="Demange N."/>
            <person name="Orjeda G."/>
            <person name="Samain S."/>
            <person name="Cattolico L."/>
            <person name="Pelletier E."/>
            <person name="Couloux A."/>
            <person name="Segurens B."/>
            <person name="Wincker P."/>
            <person name="D'Hont A."/>
            <person name="Scarpelli C."/>
            <person name="Weissenbach J."/>
            <person name="Salanoubat M."/>
            <person name="Quetier F."/>
            <person name="Yu Y."/>
            <person name="Kim H.R."/>
            <person name="Rambo T."/>
            <person name="Currie J."/>
            <person name="Collura K."/>
            <person name="Luo M."/>
            <person name="Yang T."/>
            <person name="Ammiraju J.S.S."/>
            <person name="Engler F."/>
            <person name="Soderlund C."/>
            <person name="Wing R.A."/>
            <person name="Palmer L.E."/>
            <person name="de la Bastide M."/>
            <person name="Spiegel L."/>
            <person name="Nascimento L."/>
            <person name="Zutavern T."/>
            <person name="O'Shaughnessy A."/>
            <person name="Dike S."/>
            <person name="Dedhia N."/>
            <person name="Preston R."/>
            <person name="Balija V."/>
            <person name="McCombie W.R."/>
            <person name="Chow T."/>
            <person name="Chen H."/>
            <person name="Chung M."/>
            <person name="Chen C."/>
            <person name="Shaw J."/>
            <person name="Wu H."/>
            <person name="Hsiao K."/>
            <person name="Chao Y."/>
            <person name="Chu M."/>
            <person name="Cheng C."/>
            <person name="Hour A."/>
            <person name="Lee P."/>
            <person name="Lin S."/>
            <person name="Lin Y."/>
            <person name="Liou J."/>
            <person name="Liu S."/>
            <person name="Hsing Y."/>
            <person name="Raghuvanshi S."/>
            <person name="Mohanty A."/>
            <person name="Bharti A.K."/>
            <person name="Gaur A."/>
            <person name="Gupta V."/>
            <person name="Kumar D."/>
            <person name="Ravi V."/>
            <person name="Vij S."/>
            <person name="Kapur A."/>
            <person name="Khurana P."/>
            <person name="Khurana P."/>
            <person name="Khurana J.P."/>
            <person name="Tyagi A.K."/>
            <person name="Gaikwad K."/>
            <person name="Singh A."/>
            <person name="Dalal V."/>
            <person name="Srivastava S."/>
            <person name="Dixit A."/>
            <person name="Pal A.K."/>
            <person name="Ghazi I.A."/>
            <person name="Yadav M."/>
            <person name="Pandit A."/>
            <person name="Bhargava A."/>
            <person name="Sureshbabu K."/>
            <person name="Batra K."/>
            <person name="Sharma T.R."/>
            <person name="Mohapatra T."/>
            <person name="Singh N.K."/>
            <person name="Messing J."/>
            <person name="Nelson A.B."/>
            <person name="Fuks G."/>
            <person name="Kavchok S."/>
            <person name="Keizer G."/>
            <person name="Linton E."/>
            <person name="Llaca V."/>
            <person name="Song R."/>
            <person name="Tanyolac B."/>
            <person name="Young S."/>
            <person name="Ho-Il K."/>
            <person name="Hahn J.H."/>
            <person name="Sangsakoo G."/>
            <person name="Vanavichit A."/>
            <person name="de Mattos Luiz.A.T."/>
            <person name="Zimmer P.D."/>
            <person name="Malone G."/>
            <person name="Dellagostin O."/>
            <person name="de Oliveira A.C."/>
            <person name="Bevan M."/>
            <person name="Bancroft I."/>
            <person name="Minx P."/>
            <person name="Cordum H."/>
            <person name="Wilson R."/>
            <person name="Cheng Z."/>
            <person name="Jin W."/>
            <person name="Jiang J."/>
            <person name="Leong S.A."/>
            <person name="Iwama H."/>
            <person name="Gojobori T."/>
            <person name="Itoh T."/>
            <person name="Niimura Y."/>
            <person name="Fujii Y."/>
            <person name="Habara T."/>
            <person name="Sakai H."/>
            <person name="Sato Y."/>
            <person name="Wilson G."/>
            <person name="Kumar K."/>
            <person name="McCouch S."/>
            <person name="Juretic N."/>
            <person name="Hoen D."/>
            <person name="Wright S."/>
            <person name="Bruskiewich R."/>
            <person name="Bureau T."/>
            <person name="Miyao A."/>
            <person name="Hirochika H."/>
            <person name="Nishikawa T."/>
            <person name="Kadowaki K."/>
            <person name="Sugiura M."/>
            <person name="Burr B."/>
            <person name="Sasaki T."/>
        </authorList>
    </citation>
    <scope>NUCLEOTIDE SEQUENCE [LARGE SCALE GENOMIC DNA]</scope>
    <source>
        <strain evidence="3">cv. Nipponbare</strain>
    </source>
</reference>
<evidence type="ECO:0000313" key="2">
    <source>
        <dbReference type="EMBL" id="BAS98817.1"/>
    </source>
</evidence>
<dbReference type="Proteomes" id="UP000059680">
    <property type="component" value="Chromosome 6"/>
</dbReference>
<protein>
    <submittedName>
        <fullName evidence="2">Os06g0642250 protein</fullName>
    </submittedName>
</protein>
<accession>A0A0N7KMH3</accession>
<reference evidence="2 3" key="3">
    <citation type="journal article" date="2013" name="Rice">
        <title>Improvement of the Oryza sativa Nipponbare reference genome using next generation sequence and optical map data.</title>
        <authorList>
            <person name="Kawahara Y."/>
            <person name="de la Bastide M."/>
            <person name="Hamilton J.P."/>
            <person name="Kanamori H."/>
            <person name="McCombie W.R."/>
            <person name="Ouyang S."/>
            <person name="Schwartz D.C."/>
            <person name="Tanaka T."/>
            <person name="Wu J."/>
            <person name="Zhou S."/>
            <person name="Childs K.L."/>
            <person name="Davidson R.M."/>
            <person name="Lin H."/>
            <person name="Quesada-Ocampo L."/>
            <person name="Vaillancourt B."/>
            <person name="Sakai H."/>
            <person name="Lee S.S."/>
            <person name="Kim J."/>
            <person name="Numa H."/>
            <person name="Itoh T."/>
            <person name="Buell C.R."/>
            <person name="Matsumoto T."/>
        </authorList>
    </citation>
    <scope>NUCLEOTIDE SEQUENCE [LARGE SCALE GENOMIC DNA]</scope>
    <source>
        <strain evidence="3">cv. Nipponbare</strain>
    </source>
</reference>
<feature type="compositionally biased region" description="Basic and acidic residues" evidence="1">
    <location>
        <begin position="77"/>
        <end position="88"/>
    </location>
</feature>
<keyword evidence="3" id="KW-1185">Reference proteome</keyword>
<dbReference type="Gramene" id="Os06t0642250-00">
    <property type="protein sequence ID" value="Os06t0642250-00"/>
    <property type="gene ID" value="Os06g0642250"/>
</dbReference>
<evidence type="ECO:0000256" key="1">
    <source>
        <dbReference type="SAM" id="MobiDB-lite"/>
    </source>
</evidence>
<proteinExistence type="predicted"/>